<dbReference type="EMBL" id="BOPO01000007">
    <property type="protein sequence ID" value="GIL25584.1"/>
    <property type="molecule type" value="Genomic_DNA"/>
</dbReference>
<feature type="region of interest" description="Disordered" evidence="5">
    <location>
        <begin position="277"/>
        <end position="296"/>
    </location>
</feature>
<accession>A0A8J4ELG4</accession>
<feature type="domain" description="Gram-positive cocci surface proteins LPxTG" evidence="8">
    <location>
        <begin position="495"/>
        <end position="530"/>
    </location>
</feature>
<comment type="caution">
    <text evidence="9">The sequence shown here is derived from an EMBL/GenBank/DDBJ whole genome shotgun (WGS) entry which is preliminary data.</text>
</comment>
<dbReference type="GO" id="GO:0005975">
    <property type="term" value="P:carbohydrate metabolic process"/>
    <property type="evidence" value="ECO:0007669"/>
    <property type="project" value="UniProtKB-ARBA"/>
</dbReference>
<dbReference type="RefSeq" id="WP_207123193.1">
    <property type="nucleotide sequence ID" value="NZ_BOPO01000007.1"/>
</dbReference>
<sequence>MHLSRLLRRTVAVVGAVLVAGALAAPAAADDAPQVGVSLDDISIAQNVGPDSTGKVTALSIRNTGDETAHDVVVAIDTTKTAKQLQIEVAKPTSGCVTEQGVITCKLGDVPQSTWSYDLMSVRLRVQPGVKVGTVVRPSMSISSSNLGSDVSYGNVKVVGSAPDLMAIQPAPADAKAGKQVRTSVAFTNQGDEVADGVSVNFYNMAPRYLKIVKKIQGCKYAPLPQNYDMSCVFDGQFEPGQTYVMTVGGKAGLPVDVAATTPGPLSYNLWFKVSPGKSGANSDAKRRTAAGGGSLHASFVATSRRQPRVKDADDGDNQTMMAVRVGENPADLAAVGGKASGHVGQSVKLRVGVKNHGPADTGHLDGGDPGHAYVTLPSGTVATSVPDGDYAWCANSDTDWHRTLGRRSYYCSWRNILEPGKTQYLTFTVKIEKSAVGSDGTLVTEAGNIPDRNAKNDRAAITVTVLSGSAAPSHSASGSAGTGGHGGGDAGGSLPVTGTRLGLYGGVGLLVLLAGVGLVVLARRRRANA</sequence>
<proteinExistence type="predicted"/>
<evidence type="ECO:0000313" key="9">
    <source>
        <dbReference type="EMBL" id="GIL25584.1"/>
    </source>
</evidence>
<keyword evidence="4" id="KW-0572">Peptidoglycan-anchor</keyword>
<dbReference type="PROSITE" id="PS50847">
    <property type="entry name" value="GRAM_POS_ANCHORING"/>
    <property type="match status" value="1"/>
</dbReference>
<keyword evidence="3 7" id="KW-0732">Signal</keyword>
<organism evidence="9 10">
    <name type="scientific">Actinocatenispora comari</name>
    <dbReference type="NCBI Taxonomy" id="2807577"/>
    <lineage>
        <taxon>Bacteria</taxon>
        <taxon>Bacillati</taxon>
        <taxon>Actinomycetota</taxon>
        <taxon>Actinomycetes</taxon>
        <taxon>Micromonosporales</taxon>
        <taxon>Micromonosporaceae</taxon>
        <taxon>Actinocatenispora</taxon>
    </lineage>
</organism>
<keyword evidence="1" id="KW-0134">Cell wall</keyword>
<feature type="transmembrane region" description="Helical" evidence="6">
    <location>
        <begin position="502"/>
        <end position="523"/>
    </location>
</feature>
<dbReference type="InterPro" id="IPR013783">
    <property type="entry name" value="Ig-like_fold"/>
</dbReference>
<evidence type="ECO:0000313" key="10">
    <source>
        <dbReference type="Proteomes" id="UP000614996"/>
    </source>
</evidence>
<keyword evidence="2" id="KW-0964">Secreted</keyword>
<evidence type="ECO:0000256" key="6">
    <source>
        <dbReference type="SAM" id="Phobius"/>
    </source>
</evidence>
<dbReference type="AlphaFoldDB" id="A0A8J4ELG4"/>
<evidence type="ECO:0000256" key="2">
    <source>
        <dbReference type="ARBA" id="ARBA00022525"/>
    </source>
</evidence>
<keyword evidence="10" id="KW-1185">Reference proteome</keyword>
<evidence type="ECO:0000256" key="3">
    <source>
        <dbReference type="ARBA" id="ARBA00022729"/>
    </source>
</evidence>
<dbReference type="InterPro" id="IPR019931">
    <property type="entry name" value="LPXTG_anchor"/>
</dbReference>
<evidence type="ECO:0000256" key="1">
    <source>
        <dbReference type="ARBA" id="ARBA00022512"/>
    </source>
</evidence>
<feature type="chain" id="PRO_5039435558" description="Gram-positive cocci surface proteins LPxTG domain-containing protein" evidence="7">
    <location>
        <begin position="25"/>
        <end position="530"/>
    </location>
</feature>
<evidence type="ECO:0000256" key="7">
    <source>
        <dbReference type="SAM" id="SignalP"/>
    </source>
</evidence>
<keyword evidence="6" id="KW-1133">Transmembrane helix</keyword>
<reference evidence="10" key="1">
    <citation type="journal article" date="2021" name="Int. J. Syst. Evol. Microbiol.">
        <title>Actinocatenispora comari sp. nov., an endophytic actinomycete isolated from aerial parts of Comarum salesowianum.</title>
        <authorList>
            <person name="Oyunbileg N."/>
            <person name="Iizaka Y."/>
            <person name="Hamada M."/>
            <person name="Davaapurev B.O."/>
            <person name="Fukumoto A."/>
            <person name="Tsetseg B."/>
            <person name="Kato F."/>
            <person name="Tamura T."/>
            <person name="Batkhuu J."/>
            <person name="Anzai Y."/>
        </authorList>
    </citation>
    <scope>NUCLEOTIDE SEQUENCE [LARGE SCALE GENOMIC DNA]</scope>
    <source>
        <strain evidence="10">NUM-2625</strain>
    </source>
</reference>
<evidence type="ECO:0000256" key="4">
    <source>
        <dbReference type="ARBA" id="ARBA00023088"/>
    </source>
</evidence>
<dbReference type="Gene3D" id="2.60.40.10">
    <property type="entry name" value="Immunoglobulins"/>
    <property type="match status" value="1"/>
</dbReference>
<evidence type="ECO:0000259" key="8">
    <source>
        <dbReference type="PROSITE" id="PS50847"/>
    </source>
</evidence>
<evidence type="ECO:0000256" key="5">
    <source>
        <dbReference type="SAM" id="MobiDB-lite"/>
    </source>
</evidence>
<gene>
    <name evidence="9" type="ORF">NUM_08380</name>
</gene>
<keyword evidence="6" id="KW-0472">Membrane</keyword>
<protein>
    <recommendedName>
        <fullName evidence="8">Gram-positive cocci surface proteins LPxTG domain-containing protein</fullName>
    </recommendedName>
</protein>
<feature type="signal peptide" evidence="7">
    <location>
        <begin position="1"/>
        <end position="24"/>
    </location>
</feature>
<name>A0A8J4ELG4_9ACTN</name>
<keyword evidence="6" id="KW-0812">Transmembrane</keyword>
<dbReference type="Proteomes" id="UP000614996">
    <property type="component" value="Unassembled WGS sequence"/>
</dbReference>